<sequence>MRGSQNTHVDITAHVAEIFRHTLPRSNGISQITPEHTLNTCSVLVEGFGAHRASERKLDICHLKILMETSRLHGQSTHKTAKDCNIYQSSKQPSKLFV</sequence>
<dbReference type="HOGENOM" id="CLU_2333387_0_0_1"/>
<protein>
    <recommendedName>
        <fullName evidence="1">KaiA C-terminal domain-containing protein</fullName>
    </recommendedName>
</protein>
<name>G2Y3R5_BOTF4</name>
<dbReference type="PROSITE" id="PS51431">
    <property type="entry name" value="KAIA_C"/>
    <property type="match status" value="1"/>
</dbReference>
<dbReference type="EMBL" id="FQ790286">
    <property type="protein sequence ID" value="CCD47305.1"/>
    <property type="molecule type" value="Genomic_DNA"/>
</dbReference>
<dbReference type="GO" id="GO:0007623">
    <property type="term" value="P:circadian rhythm"/>
    <property type="evidence" value="ECO:0007669"/>
    <property type="project" value="InterPro"/>
</dbReference>
<organism evidence="2 3">
    <name type="scientific">Botryotinia fuckeliana (strain T4)</name>
    <name type="common">Noble rot fungus</name>
    <name type="synonym">Botrytis cinerea</name>
    <dbReference type="NCBI Taxonomy" id="999810"/>
    <lineage>
        <taxon>Eukaryota</taxon>
        <taxon>Fungi</taxon>
        <taxon>Dikarya</taxon>
        <taxon>Ascomycota</taxon>
        <taxon>Pezizomycotina</taxon>
        <taxon>Leotiomycetes</taxon>
        <taxon>Helotiales</taxon>
        <taxon>Sclerotiniaceae</taxon>
        <taxon>Botrytis</taxon>
    </lineage>
</organism>
<dbReference type="InParanoid" id="G2Y3R5"/>
<evidence type="ECO:0000313" key="2">
    <source>
        <dbReference type="EMBL" id="CCD47305.1"/>
    </source>
</evidence>
<reference evidence="3" key="1">
    <citation type="journal article" date="2011" name="PLoS Genet.">
        <title>Genomic analysis of the necrotrophic fungal pathogens Sclerotinia sclerotiorum and Botrytis cinerea.</title>
        <authorList>
            <person name="Amselem J."/>
            <person name="Cuomo C.A."/>
            <person name="van Kan J.A."/>
            <person name="Viaud M."/>
            <person name="Benito E.P."/>
            <person name="Couloux A."/>
            <person name="Coutinho P.M."/>
            <person name="de Vries R.P."/>
            <person name="Dyer P.S."/>
            <person name="Fillinger S."/>
            <person name="Fournier E."/>
            <person name="Gout L."/>
            <person name="Hahn M."/>
            <person name="Kohn L."/>
            <person name="Lapalu N."/>
            <person name="Plummer K.M."/>
            <person name="Pradier J.M."/>
            <person name="Quevillon E."/>
            <person name="Sharon A."/>
            <person name="Simon A."/>
            <person name="ten Have A."/>
            <person name="Tudzynski B."/>
            <person name="Tudzynski P."/>
            <person name="Wincker P."/>
            <person name="Andrew M."/>
            <person name="Anthouard V."/>
            <person name="Beever R.E."/>
            <person name="Beffa R."/>
            <person name="Benoit I."/>
            <person name="Bouzid O."/>
            <person name="Brault B."/>
            <person name="Chen Z."/>
            <person name="Choquer M."/>
            <person name="Collemare J."/>
            <person name="Cotton P."/>
            <person name="Danchin E.G."/>
            <person name="Da Silva C."/>
            <person name="Gautier A."/>
            <person name="Giraud C."/>
            <person name="Giraud T."/>
            <person name="Gonzalez C."/>
            <person name="Grossetete S."/>
            <person name="Guldener U."/>
            <person name="Henrissat B."/>
            <person name="Howlett B.J."/>
            <person name="Kodira C."/>
            <person name="Kretschmer M."/>
            <person name="Lappartient A."/>
            <person name="Leroch M."/>
            <person name="Levis C."/>
            <person name="Mauceli E."/>
            <person name="Neuveglise C."/>
            <person name="Oeser B."/>
            <person name="Pearson M."/>
            <person name="Poulain J."/>
            <person name="Poussereau N."/>
            <person name="Quesneville H."/>
            <person name="Rascle C."/>
            <person name="Schumacher J."/>
            <person name="Segurens B."/>
            <person name="Sexton A."/>
            <person name="Silva E."/>
            <person name="Sirven C."/>
            <person name="Soanes D.M."/>
            <person name="Talbot N.J."/>
            <person name="Templeton M."/>
            <person name="Yandava C."/>
            <person name="Yarden O."/>
            <person name="Zeng Q."/>
            <person name="Rollins J.A."/>
            <person name="Lebrun M.H."/>
            <person name="Dickman M."/>
        </authorList>
    </citation>
    <scope>NUCLEOTIDE SEQUENCE [LARGE SCALE GENOMIC DNA]</scope>
    <source>
        <strain evidence="3">T4</strain>
    </source>
</reference>
<dbReference type="InterPro" id="IPR020856">
    <property type="entry name" value="Circadian_clock_protein_KaiA_C"/>
</dbReference>
<gene>
    <name evidence="2" type="ORF">BofuT4_uP004640.1</name>
</gene>
<evidence type="ECO:0000313" key="3">
    <source>
        <dbReference type="Proteomes" id="UP000008177"/>
    </source>
</evidence>
<dbReference type="Proteomes" id="UP000008177">
    <property type="component" value="Unplaced contigs"/>
</dbReference>
<feature type="domain" description="KaiA C-terminal" evidence="1">
    <location>
        <begin position="1"/>
        <end position="25"/>
    </location>
</feature>
<dbReference type="AlphaFoldDB" id="G2Y3R5"/>
<proteinExistence type="predicted"/>
<evidence type="ECO:0000259" key="1">
    <source>
        <dbReference type="PROSITE" id="PS51431"/>
    </source>
</evidence>
<accession>G2Y3R5</accession>